<organism evidence="2 3">
    <name type="scientific">Cherax quadricarinatus</name>
    <name type="common">Australian red claw crayfish</name>
    <dbReference type="NCBI Taxonomy" id="27406"/>
    <lineage>
        <taxon>Eukaryota</taxon>
        <taxon>Metazoa</taxon>
        <taxon>Ecdysozoa</taxon>
        <taxon>Arthropoda</taxon>
        <taxon>Crustacea</taxon>
        <taxon>Multicrustacea</taxon>
        <taxon>Malacostraca</taxon>
        <taxon>Eumalacostraca</taxon>
        <taxon>Eucarida</taxon>
        <taxon>Decapoda</taxon>
        <taxon>Pleocyemata</taxon>
        <taxon>Astacidea</taxon>
        <taxon>Parastacoidea</taxon>
        <taxon>Parastacidae</taxon>
        <taxon>Cherax</taxon>
    </lineage>
</organism>
<feature type="domain" description="F-box" evidence="1">
    <location>
        <begin position="19"/>
        <end position="59"/>
    </location>
</feature>
<dbReference type="SUPFAM" id="SSF81383">
    <property type="entry name" value="F-box domain"/>
    <property type="match status" value="1"/>
</dbReference>
<dbReference type="SMART" id="SM00256">
    <property type="entry name" value="FBOX"/>
    <property type="match status" value="1"/>
</dbReference>
<dbReference type="InterPro" id="IPR001810">
    <property type="entry name" value="F-box_dom"/>
</dbReference>
<evidence type="ECO:0000313" key="3">
    <source>
        <dbReference type="Proteomes" id="UP001445076"/>
    </source>
</evidence>
<keyword evidence="3" id="KW-1185">Reference proteome</keyword>
<protein>
    <recommendedName>
        <fullName evidence="1">F-box domain-containing protein</fullName>
    </recommendedName>
</protein>
<dbReference type="CDD" id="cd09917">
    <property type="entry name" value="F-box_SF"/>
    <property type="match status" value="1"/>
</dbReference>
<dbReference type="Proteomes" id="UP001445076">
    <property type="component" value="Unassembled WGS sequence"/>
</dbReference>
<name>A0AAW0WSH0_CHEQU</name>
<dbReference type="AlphaFoldDB" id="A0AAW0WSH0"/>
<sequence length="523" mass="58425">MSDYSAVKTESPLAVEQLLPPEIWEIILKKLVWWEVVRASCVCRCWRHLATRICRERCQCLPPRLLAELIHEHYARHNVFPSLSQGSSSDTLADDDLMGQSVKYPLEAEEPNWLDINRMYIQTALTSNPYNCSEVLQVKQVTHLASSSSFVVVVSHGEDESSYILSLVGKTGQECCLLHVTGRVNKVCVMEMPEMPAVLALCVEKNLVCYLVEAELRHLLPLSVHPELSVDSRLCCDGNILVISQMVDEHNLAIYEASLLLQKKRIELTHKGRIRTGSPPLYWDLWNGFVTTIVSGGHVSSYTLSGSLIGESPLYKDLRYPNPTLLSRGLVFASTITSRTLLSYWHMDRERDYWLVGESILTSWIQRGSQAVGNTGLITGSEDENCDTESSSPGNIAGAVRNSISNTEPASSCIVTLAKVRIGATMLLEVTVVHYKRGLVFCGTSQGHLLIYKILTSDRAQNLKVNWAVMESYIPSLFLSVTSRPVSRLTSYFTNTEIIVAITDRDRNCKLVSIPNIRVTSEC</sequence>
<dbReference type="Gene3D" id="1.20.1280.50">
    <property type="match status" value="1"/>
</dbReference>
<gene>
    <name evidence="2" type="ORF">OTU49_008125</name>
</gene>
<proteinExistence type="predicted"/>
<evidence type="ECO:0000259" key="1">
    <source>
        <dbReference type="SMART" id="SM00256"/>
    </source>
</evidence>
<accession>A0AAW0WSH0</accession>
<comment type="caution">
    <text evidence="2">The sequence shown here is derived from an EMBL/GenBank/DDBJ whole genome shotgun (WGS) entry which is preliminary data.</text>
</comment>
<dbReference type="InterPro" id="IPR036047">
    <property type="entry name" value="F-box-like_dom_sf"/>
</dbReference>
<reference evidence="2 3" key="1">
    <citation type="journal article" date="2024" name="BMC Genomics">
        <title>Genome assembly of redclaw crayfish (Cherax quadricarinatus) provides insights into its immune adaptation and hypoxia tolerance.</title>
        <authorList>
            <person name="Liu Z."/>
            <person name="Zheng J."/>
            <person name="Li H."/>
            <person name="Fang K."/>
            <person name="Wang S."/>
            <person name="He J."/>
            <person name="Zhou D."/>
            <person name="Weng S."/>
            <person name="Chi M."/>
            <person name="Gu Z."/>
            <person name="He J."/>
            <person name="Li F."/>
            <person name="Wang M."/>
        </authorList>
    </citation>
    <scope>NUCLEOTIDE SEQUENCE [LARGE SCALE GENOMIC DNA]</scope>
    <source>
        <strain evidence="2">ZL_2023a</strain>
    </source>
</reference>
<dbReference type="EMBL" id="JARKIK010000065">
    <property type="protein sequence ID" value="KAK8730171.1"/>
    <property type="molecule type" value="Genomic_DNA"/>
</dbReference>
<dbReference type="Pfam" id="PF00646">
    <property type="entry name" value="F-box"/>
    <property type="match status" value="1"/>
</dbReference>
<evidence type="ECO:0000313" key="2">
    <source>
        <dbReference type="EMBL" id="KAK8730171.1"/>
    </source>
</evidence>